<dbReference type="EMBL" id="BGZK01000325">
    <property type="protein sequence ID" value="GBP36943.1"/>
    <property type="molecule type" value="Genomic_DNA"/>
</dbReference>
<keyword evidence="2" id="KW-1185">Reference proteome</keyword>
<reference evidence="1 2" key="1">
    <citation type="journal article" date="2019" name="Commun. Biol.">
        <title>The bagworm genome reveals a unique fibroin gene that provides high tensile strength.</title>
        <authorList>
            <person name="Kono N."/>
            <person name="Nakamura H."/>
            <person name="Ohtoshi R."/>
            <person name="Tomita M."/>
            <person name="Numata K."/>
            <person name="Arakawa K."/>
        </authorList>
    </citation>
    <scope>NUCLEOTIDE SEQUENCE [LARGE SCALE GENOMIC DNA]</scope>
</reference>
<dbReference type="AlphaFoldDB" id="A0A4C1VEB1"/>
<comment type="caution">
    <text evidence="1">The sequence shown here is derived from an EMBL/GenBank/DDBJ whole genome shotgun (WGS) entry which is preliminary data.</text>
</comment>
<name>A0A4C1VEB1_EUMVA</name>
<dbReference type="Proteomes" id="UP000299102">
    <property type="component" value="Unassembled WGS sequence"/>
</dbReference>
<evidence type="ECO:0000313" key="2">
    <source>
        <dbReference type="Proteomes" id="UP000299102"/>
    </source>
</evidence>
<proteinExistence type="predicted"/>
<accession>A0A4C1VEB1</accession>
<protein>
    <submittedName>
        <fullName evidence="1">Uncharacterized protein</fullName>
    </submittedName>
</protein>
<gene>
    <name evidence="1" type="ORF">EVAR_23246_1</name>
</gene>
<sequence length="132" mass="14321">MRGPCKSEAPGDYPVRHPLRPPLRKSLCNFINNDFKWSVAPCHHDIHEGGCGLSPNFRISGFDQIGFEDLGYGKETERTAELGPSTASSAISGGLISRLPTLSLTHFSGILKGFLLGDFFDDVVSQQCAALK</sequence>
<evidence type="ECO:0000313" key="1">
    <source>
        <dbReference type="EMBL" id="GBP36943.1"/>
    </source>
</evidence>
<organism evidence="1 2">
    <name type="scientific">Eumeta variegata</name>
    <name type="common">Bagworm moth</name>
    <name type="synonym">Eumeta japonica</name>
    <dbReference type="NCBI Taxonomy" id="151549"/>
    <lineage>
        <taxon>Eukaryota</taxon>
        <taxon>Metazoa</taxon>
        <taxon>Ecdysozoa</taxon>
        <taxon>Arthropoda</taxon>
        <taxon>Hexapoda</taxon>
        <taxon>Insecta</taxon>
        <taxon>Pterygota</taxon>
        <taxon>Neoptera</taxon>
        <taxon>Endopterygota</taxon>
        <taxon>Lepidoptera</taxon>
        <taxon>Glossata</taxon>
        <taxon>Ditrysia</taxon>
        <taxon>Tineoidea</taxon>
        <taxon>Psychidae</taxon>
        <taxon>Oiketicinae</taxon>
        <taxon>Eumeta</taxon>
    </lineage>
</organism>